<dbReference type="EMBL" id="LN681225">
    <property type="protein sequence ID" value="CEK09985.1"/>
    <property type="molecule type" value="Genomic_DNA"/>
</dbReference>
<sequence length="334" mass="38252">MSINRLTLQLLEIFEEELQKREKITYVLADNINVQEHVRLHLDENTAYYARKISSLLIKRPRRENYAQLANWQLLETYRLLNTAHCSVLVKDSTKEKLSKFRTILEEIEPLKGLLAAIDKGIVVSPLVCSGHGSWELEDKFIDMSKFDSTVVLISGLGGTLSNELARDVENDLYKVENVVVVKKDEETVPVKSINPSPTFFSRHTTVKKLPDLCLVDGEKSFPKPRVIEPLTARVLFDLSILKSNKNYFSLSTVLEKLNGKNRTIGWSACTVGFNEKGNRVGDFVGYKWTNQSNFMSKKRRLEEERKLDIEMNKKTKTKEKDEEIVATIPPSFI</sequence>
<gene>
    <name evidence="3" type="ORF">LHA_0910</name>
</gene>
<evidence type="ECO:0000259" key="1">
    <source>
        <dbReference type="Pfam" id="PF21527"/>
    </source>
</evidence>
<dbReference type="KEGG" id="lha:LHA_0910"/>
<accession>A0A0A8UM88</accession>
<dbReference type="HOGENOM" id="CLU_831041_0_0_6"/>
<dbReference type="InterPro" id="IPR049196">
    <property type="entry name" value="DUF6863"/>
</dbReference>
<evidence type="ECO:0000259" key="2">
    <source>
        <dbReference type="Pfam" id="PF21727"/>
    </source>
</evidence>
<dbReference type="PATRIC" id="fig|449.7.peg.2995"/>
<dbReference type="OrthoDB" id="5653286at2"/>
<dbReference type="Pfam" id="PF21527">
    <property type="entry name" value="Stv"/>
    <property type="match status" value="1"/>
</dbReference>
<reference evidence="4" key="1">
    <citation type="submission" date="2014-09" db="EMBL/GenBank/DDBJ databases">
        <authorList>
            <person name="Gomez-Valero L."/>
        </authorList>
    </citation>
    <scope>NUCLEOTIDE SEQUENCE [LARGE SCALE GENOMIC DNA]</scope>
    <source>
        <strain evidence="4">ATCC35250</strain>
    </source>
</reference>
<keyword evidence="4" id="KW-1185">Reference proteome</keyword>
<dbReference type="RefSeq" id="WP_045105427.1">
    <property type="nucleotide sequence ID" value="NZ_LN681225.1"/>
</dbReference>
<organism evidence="3 4">
    <name type="scientific">Legionella hackeliae</name>
    <dbReference type="NCBI Taxonomy" id="449"/>
    <lineage>
        <taxon>Bacteria</taxon>
        <taxon>Pseudomonadati</taxon>
        <taxon>Pseudomonadota</taxon>
        <taxon>Gammaproteobacteria</taxon>
        <taxon>Legionellales</taxon>
        <taxon>Legionellaceae</taxon>
        <taxon>Legionella</taxon>
    </lineage>
</organism>
<evidence type="ECO:0000313" key="3">
    <source>
        <dbReference type="EMBL" id="CEK09985.1"/>
    </source>
</evidence>
<name>A0A0A8UM88_LEGHA</name>
<feature type="domain" description="Putative adhesin Stv" evidence="1">
    <location>
        <begin position="127"/>
        <end position="271"/>
    </location>
</feature>
<dbReference type="Proteomes" id="UP000032803">
    <property type="component" value="Chromosome I"/>
</dbReference>
<feature type="domain" description="DUF6863" evidence="2">
    <location>
        <begin position="1"/>
        <end position="120"/>
    </location>
</feature>
<proteinExistence type="predicted"/>
<dbReference type="InterPro" id="IPR049002">
    <property type="entry name" value="Stv"/>
</dbReference>
<dbReference type="Pfam" id="PF21727">
    <property type="entry name" value="DUF6863"/>
    <property type="match status" value="1"/>
</dbReference>
<protein>
    <submittedName>
        <fullName evidence="3">Uncharacterized protein</fullName>
    </submittedName>
</protein>
<dbReference type="AlphaFoldDB" id="A0A0A8UM88"/>
<evidence type="ECO:0000313" key="4">
    <source>
        <dbReference type="Proteomes" id="UP000032803"/>
    </source>
</evidence>